<protein>
    <submittedName>
        <fullName evidence="2">Uncharacterized protein</fullName>
    </submittedName>
</protein>
<reference evidence="2 3" key="1">
    <citation type="submission" date="2023-11" db="EMBL/GenBank/DDBJ databases">
        <authorList>
            <person name="Hedman E."/>
            <person name="Englund M."/>
            <person name="Stromberg M."/>
            <person name="Nyberg Akerstrom W."/>
            <person name="Nylinder S."/>
            <person name="Jareborg N."/>
            <person name="Kallberg Y."/>
            <person name="Kronander E."/>
        </authorList>
    </citation>
    <scope>NUCLEOTIDE SEQUENCE [LARGE SCALE GENOMIC DNA]</scope>
</reference>
<evidence type="ECO:0000313" key="3">
    <source>
        <dbReference type="Proteomes" id="UP001314205"/>
    </source>
</evidence>
<comment type="caution">
    <text evidence="2">The sequence shown here is derived from an EMBL/GenBank/DDBJ whole genome shotgun (WGS) entry which is preliminary data.</text>
</comment>
<feature type="coiled-coil region" evidence="1">
    <location>
        <begin position="29"/>
        <end position="56"/>
    </location>
</feature>
<name>A0AAV1KZ28_9NEOP</name>
<gene>
    <name evidence="2" type="ORF">PARMNEM_LOCUS8936</name>
</gene>
<keyword evidence="3" id="KW-1185">Reference proteome</keyword>
<dbReference type="Proteomes" id="UP001314205">
    <property type="component" value="Unassembled WGS sequence"/>
</dbReference>
<evidence type="ECO:0000313" key="2">
    <source>
        <dbReference type="EMBL" id="CAK1588278.1"/>
    </source>
</evidence>
<evidence type="ECO:0000256" key="1">
    <source>
        <dbReference type="SAM" id="Coils"/>
    </source>
</evidence>
<dbReference type="PANTHER" id="PTHR45913:SF5">
    <property type="entry name" value="GENERAL TRANSCRIPTION FACTOR II-I REPEAT DOMAIN-CONTAINING PROTEIN 2A-LIKE PROTEIN"/>
    <property type="match status" value="1"/>
</dbReference>
<dbReference type="PANTHER" id="PTHR45913">
    <property type="entry name" value="EPM2A-INTERACTING PROTEIN 1"/>
    <property type="match status" value="1"/>
</dbReference>
<accession>A0AAV1KZ28</accession>
<organism evidence="2 3">
    <name type="scientific">Parnassius mnemosyne</name>
    <name type="common">clouded apollo</name>
    <dbReference type="NCBI Taxonomy" id="213953"/>
    <lineage>
        <taxon>Eukaryota</taxon>
        <taxon>Metazoa</taxon>
        <taxon>Ecdysozoa</taxon>
        <taxon>Arthropoda</taxon>
        <taxon>Hexapoda</taxon>
        <taxon>Insecta</taxon>
        <taxon>Pterygota</taxon>
        <taxon>Neoptera</taxon>
        <taxon>Endopterygota</taxon>
        <taxon>Lepidoptera</taxon>
        <taxon>Glossata</taxon>
        <taxon>Ditrysia</taxon>
        <taxon>Papilionoidea</taxon>
        <taxon>Papilionidae</taxon>
        <taxon>Parnassiinae</taxon>
        <taxon>Parnassini</taxon>
        <taxon>Parnassius</taxon>
        <taxon>Driopa</taxon>
    </lineage>
</organism>
<sequence length="120" mass="14128">MKEFNIKRHYSTKHAKLHSLTGQLRTEKIQKLTANLEKQQQMFHKQRAQLDDVEKASFILSSKLAKALKPFAEGEFIKECMLEVFCILCPEKKNEFEKISLSRRTVVRRIEIIANDIKEH</sequence>
<keyword evidence="1" id="KW-0175">Coiled coil</keyword>
<dbReference type="EMBL" id="CAVLGL010000082">
    <property type="protein sequence ID" value="CAK1588278.1"/>
    <property type="molecule type" value="Genomic_DNA"/>
</dbReference>
<dbReference type="AlphaFoldDB" id="A0AAV1KZ28"/>
<proteinExistence type="predicted"/>